<accession>A0A0C4FBS2</accession>
<evidence type="ECO:0000313" key="4">
    <source>
        <dbReference type="Proteomes" id="UP000005240"/>
    </source>
</evidence>
<reference evidence="3 4" key="3">
    <citation type="journal article" date="2017" name="G3 (Bethesda)">
        <title>Comparative analysis highlights variable genome content of wheat rusts and divergence of the mating loci.</title>
        <authorList>
            <person name="Cuomo C.A."/>
            <person name="Bakkeren G."/>
            <person name="Khalil H.B."/>
            <person name="Panwar V."/>
            <person name="Joly D."/>
            <person name="Linning R."/>
            <person name="Sakthikumar S."/>
            <person name="Song X."/>
            <person name="Adiconis X."/>
            <person name="Fan L."/>
            <person name="Goldberg J.M."/>
            <person name="Levin J.Z."/>
            <person name="Young S."/>
            <person name="Zeng Q."/>
            <person name="Anikster Y."/>
            <person name="Bruce M."/>
            <person name="Wang M."/>
            <person name="Yin C."/>
            <person name="McCallum B."/>
            <person name="Szabo L.J."/>
            <person name="Hulbert S."/>
            <person name="Chen X."/>
            <person name="Fellers J.P."/>
        </authorList>
    </citation>
    <scope>NUCLEOTIDE SEQUENCE</scope>
    <source>
        <strain evidence="4">Isolate 1-1 / race 1 (BBBD)</strain>
        <strain evidence="3">isolate 1-1 / race 1 (BBBD)</strain>
    </source>
</reference>
<feature type="compositionally biased region" description="Polar residues" evidence="1">
    <location>
        <begin position="28"/>
        <end position="41"/>
    </location>
</feature>
<feature type="region of interest" description="Disordered" evidence="1">
    <location>
        <begin position="1"/>
        <end position="110"/>
    </location>
</feature>
<dbReference type="EMBL" id="ADAS02000286">
    <property type="protein sequence ID" value="OAV87770.1"/>
    <property type="molecule type" value="Genomic_DNA"/>
</dbReference>
<feature type="compositionally biased region" description="Polar residues" evidence="1">
    <location>
        <begin position="1"/>
        <end position="21"/>
    </location>
</feature>
<evidence type="ECO:0000313" key="3">
    <source>
        <dbReference type="EnsemblFungi" id="PTTG_10671-t43_1-p1"/>
    </source>
</evidence>
<feature type="compositionally biased region" description="Low complexity" evidence="1">
    <location>
        <begin position="131"/>
        <end position="147"/>
    </location>
</feature>
<proteinExistence type="predicted"/>
<evidence type="ECO:0000313" key="2">
    <source>
        <dbReference type="EMBL" id="OAV87770.1"/>
    </source>
</evidence>
<dbReference type="AlphaFoldDB" id="A0A0C4FBS2"/>
<reference evidence="2" key="1">
    <citation type="submission" date="2009-11" db="EMBL/GenBank/DDBJ databases">
        <authorList>
            <consortium name="The Broad Institute Genome Sequencing Platform"/>
            <person name="Ward D."/>
            <person name="Feldgarden M."/>
            <person name="Earl A."/>
            <person name="Young S.K."/>
            <person name="Zeng Q."/>
            <person name="Koehrsen M."/>
            <person name="Alvarado L."/>
            <person name="Berlin A."/>
            <person name="Bochicchio J."/>
            <person name="Borenstein D."/>
            <person name="Chapman S.B."/>
            <person name="Chen Z."/>
            <person name="Engels R."/>
            <person name="Freedman E."/>
            <person name="Gellesch M."/>
            <person name="Goldberg J."/>
            <person name="Griggs A."/>
            <person name="Gujja S."/>
            <person name="Heilman E."/>
            <person name="Heiman D."/>
            <person name="Hepburn T."/>
            <person name="Howarth C."/>
            <person name="Jen D."/>
            <person name="Larson L."/>
            <person name="Lewis B."/>
            <person name="Mehta T."/>
            <person name="Park D."/>
            <person name="Pearson M."/>
            <person name="Roberts A."/>
            <person name="Saif S."/>
            <person name="Shea T."/>
            <person name="Shenoy N."/>
            <person name="Sisk P."/>
            <person name="Stolte C."/>
            <person name="Sykes S."/>
            <person name="Thomson T."/>
            <person name="Walk T."/>
            <person name="White J."/>
            <person name="Yandava C."/>
            <person name="Izard J."/>
            <person name="Baranova O.V."/>
            <person name="Blanton J.M."/>
            <person name="Tanner A.C."/>
            <person name="Dewhirst F.E."/>
            <person name="Haas B."/>
            <person name="Nusbaum C."/>
            <person name="Birren B."/>
        </authorList>
    </citation>
    <scope>NUCLEOTIDE SEQUENCE [LARGE SCALE GENOMIC DNA]</scope>
    <source>
        <strain evidence="2">1-1 BBBD Race 1</strain>
    </source>
</reference>
<reference evidence="3" key="4">
    <citation type="submission" date="2025-05" db="UniProtKB">
        <authorList>
            <consortium name="EnsemblFungi"/>
        </authorList>
    </citation>
    <scope>IDENTIFICATION</scope>
    <source>
        <strain evidence="3">isolate 1-1 / race 1 (BBBD)</strain>
    </source>
</reference>
<protein>
    <submittedName>
        <fullName evidence="2 3">Uncharacterized protein</fullName>
    </submittedName>
</protein>
<feature type="region of interest" description="Disordered" evidence="1">
    <location>
        <begin position="131"/>
        <end position="150"/>
    </location>
</feature>
<dbReference type="EnsemblFungi" id="PTTG_10671-t43_1">
    <property type="protein sequence ID" value="PTTG_10671-t43_1-p1"/>
    <property type="gene ID" value="PTTG_10671"/>
</dbReference>
<reference evidence="2" key="2">
    <citation type="submission" date="2016-05" db="EMBL/GenBank/DDBJ databases">
        <title>Comparative analysis highlights variable genome content of wheat rusts and divergence of the mating loci.</title>
        <authorList>
            <person name="Cuomo C.A."/>
            <person name="Bakkeren G."/>
            <person name="Szabo L."/>
            <person name="Khalil H."/>
            <person name="Joly D."/>
            <person name="Goldberg J."/>
            <person name="Young S."/>
            <person name="Zeng Q."/>
            <person name="Fellers J."/>
        </authorList>
    </citation>
    <scope>NUCLEOTIDE SEQUENCE [LARGE SCALE GENOMIC DNA]</scope>
    <source>
        <strain evidence="2">1-1 BBBD Race 1</strain>
    </source>
</reference>
<sequence>MPATASSFIATPTRHLTSAQPGQRKAKTNATTIAGTGNVPVSSAPLVIPTPTNNQPKDDCQQQQTVHPAPDRLQVPRPTPAATPAQSDLPLPEPNQHHTAAETPSGGGAADCPLDLAMDFSSSYLTPKLLLSAAPPNPALPSATTSPLAPRSAVSRLLVLTAQPADRAARDCNS</sequence>
<feature type="compositionally biased region" description="Polar residues" evidence="1">
    <location>
        <begin position="50"/>
        <end position="66"/>
    </location>
</feature>
<dbReference type="VEuPathDB" id="FungiDB:PTTG_10671"/>
<evidence type="ECO:0000256" key="1">
    <source>
        <dbReference type="SAM" id="MobiDB-lite"/>
    </source>
</evidence>
<gene>
    <name evidence="2" type="ORF">PTTG_10671</name>
</gene>
<keyword evidence="4" id="KW-1185">Reference proteome</keyword>
<dbReference type="Proteomes" id="UP000005240">
    <property type="component" value="Unassembled WGS sequence"/>
</dbReference>
<name>A0A0C4FBS2_PUCT1</name>
<organism evidence="2">
    <name type="scientific">Puccinia triticina (isolate 1-1 / race 1 (BBBD))</name>
    <name type="common">Brown leaf rust fungus</name>
    <dbReference type="NCBI Taxonomy" id="630390"/>
    <lineage>
        <taxon>Eukaryota</taxon>
        <taxon>Fungi</taxon>
        <taxon>Dikarya</taxon>
        <taxon>Basidiomycota</taxon>
        <taxon>Pucciniomycotina</taxon>
        <taxon>Pucciniomycetes</taxon>
        <taxon>Pucciniales</taxon>
        <taxon>Pucciniaceae</taxon>
        <taxon>Puccinia</taxon>
    </lineage>
</organism>